<reference evidence="11" key="1">
    <citation type="submission" date="2022-01" db="EMBL/GenBank/DDBJ databases">
        <title>Genome Sequence Resource for Two Populations of Ditylenchus destructor, the Migratory Endoparasitic Phytonematode.</title>
        <authorList>
            <person name="Zhang H."/>
            <person name="Lin R."/>
            <person name="Xie B."/>
        </authorList>
    </citation>
    <scope>NUCLEOTIDE SEQUENCE</scope>
    <source>
        <strain evidence="11">BazhouSP</strain>
    </source>
</reference>
<dbReference type="SUPFAM" id="SSF140111">
    <property type="entry name" value="Endosomal sorting complex assembly domain"/>
    <property type="match status" value="1"/>
</dbReference>
<evidence type="ECO:0000256" key="5">
    <source>
        <dbReference type="ARBA" id="ARBA00022927"/>
    </source>
</evidence>
<dbReference type="PROSITE" id="PS51314">
    <property type="entry name" value="VPS37_C"/>
    <property type="match status" value="1"/>
</dbReference>
<name>A0AAD4MXJ7_9BILA</name>
<keyword evidence="8" id="KW-0175">Coiled coil</keyword>
<comment type="function">
    <text evidence="6">Component of the ESCRT-I complex, a regulator of vesicular trafficking process. Required for the sorting of endocytic ubiquitinated cargos into multivesicular bodies. May be involved in cell growth and differentiation.</text>
</comment>
<dbReference type="EMBL" id="JAKKPZ010000029">
    <property type="protein sequence ID" value="KAI1709778.1"/>
    <property type="molecule type" value="Genomic_DNA"/>
</dbReference>
<evidence type="ECO:0000256" key="7">
    <source>
        <dbReference type="PROSITE-ProRule" id="PRU00646"/>
    </source>
</evidence>
<dbReference type="Gene3D" id="1.10.287.660">
    <property type="entry name" value="Helix hairpin bin"/>
    <property type="match status" value="1"/>
</dbReference>
<organism evidence="11 12">
    <name type="scientific">Ditylenchus destructor</name>
    <dbReference type="NCBI Taxonomy" id="166010"/>
    <lineage>
        <taxon>Eukaryota</taxon>
        <taxon>Metazoa</taxon>
        <taxon>Ecdysozoa</taxon>
        <taxon>Nematoda</taxon>
        <taxon>Chromadorea</taxon>
        <taxon>Rhabditida</taxon>
        <taxon>Tylenchina</taxon>
        <taxon>Tylenchomorpha</taxon>
        <taxon>Sphaerularioidea</taxon>
        <taxon>Anguinidae</taxon>
        <taxon>Anguininae</taxon>
        <taxon>Ditylenchus</taxon>
    </lineage>
</organism>
<sequence length="220" mass="25039">MALPSGTSSTYESVLDICTNTLMAQVRNYTEDQLQNLLNDEDRLNAMVESMPQVSSVLSDKELKLAQCKSFAEYNLSMEPKMREGAARLKATYDSVLREKQEVEQLKNRLGSIADDRSLDSISAILQAAVQEAEDESESIAEQFHDGQLEIDDFIKQFDEKRILAHTRKIKSEKLSEIVRQQQYQPIPNQNSYAHPYPSGYGSRAPNQDPNVNYRHSSFR</sequence>
<evidence type="ECO:0000313" key="11">
    <source>
        <dbReference type="EMBL" id="KAI1709778.1"/>
    </source>
</evidence>
<feature type="coiled-coil region" evidence="8">
    <location>
        <begin position="86"/>
        <end position="143"/>
    </location>
</feature>
<feature type="compositionally biased region" description="Polar residues" evidence="9">
    <location>
        <begin position="205"/>
        <end position="220"/>
    </location>
</feature>
<keyword evidence="5 7" id="KW-0653">Protein transport</keyword>
<comment type="caution">
    <text evidence="11">The sequence shown here is derived from an EMBL/GenBank/DDBJ whole genome shotgun (WGS) entry which is preliminary data.</text>
</comment>
<evidence type="ECO:0000259" key="10">
    <source>
        <dbReference type="PROSITE" id="PS51314"/>
    </source>
</evidence>
<dbReference type="Proteomes" id="UP001201812">
    <property type="component" value="Unassembled WGS sequence"/>
</dbReference>
<keyword evidence="12" id="KW-1185">Reference proteome</keyword>
<dbReference type="GO" id="GO:0031902">
    <property type="term" value="C:late endosome membrane"/>
    <property type="evidence" value="ECO:0007669"/>
    <property type="project" value="UniProtKB-SubCell"/>
</dbReference>
<dbReference type="InterPro" id="IPR029012">
    <property type="entry name" value="Helix_hairpin_bin_sf"/>
</dbReference>
<accession>A0AAD4MXJ7</accession>
<dbReference type="Pfam" id="PF07200">
    <property type="entry name" value="Mod_r"/>
    <property type="match status" value="1"/>
</dbReference>
<dbReference type="PANTHER" id="PTHR13678">
    <property type="entry name" value="VACUOLAR PROTEIN SORTING-ASSOCIATED PROTEIN 37"/>
    <property type="match status" value="1"/>
</dbReference>
<feature type="domain" description="VPS37 C-terminal" evidence="10">
    <location>
        <begin position="100"/>
        <end position="189"/>
    </location>
</feature>
<dbReference type="InterPro" id="IPR037202">
    <property type="entry name" value="ESCRT_assembly_dom"/>
</dbReference>
<protein>
    <submittedName>
        <fullName evidence="11">Modifier of rudimentary (Mod(R)) protein domain-containing protein</fullName>
    </submittedName>
</protein>
<evidence type="ECO:0000256" key="4">
    <source>
        <dbReference type="ARBA" id="ARBA00022753"/>
    </source>
</evidence>
<dbReference type="PANTHER" id="PTHR13678:SF27">
    <property type="entry name" value="LD45836P"/>
    <property type="match status" value="1"/>
</dbReference>
<evidence type="ECO:0000256" key="6">
    <source>
        <dbReference type="ARBA" id="ARBA00025010"/>
    </source>
</evidence>
<evidence type="ECO:0000256" key="3">
    <source>
        <dbReference type="ARBA" id="ARBA00022448"/>
    </source>
</evidence>
<evidence type="ECO:0000313" key="12">
    <source>
        <dbReference type="Proteomes" id="UP001201812"/>
    </source>
</evidence>
<evidence type="ECO:0000256" key="8">
    <source>
        <dbReference type="SAM" id="Coils"/>
    </source>
</evidence>
<dbReference type="GO" id="GO:0043162">
    <property type="term" value="P:ubiquitin-dependent protein catabolic process via the multivesicular body sorting pathway"/>
    <property type="evidence" value="ECO:0007669"/>
    <property type="project" value="TreeGrafter"/>
</dbReference>
<dbReference type="GO" id="GO:0000813">
    <property type="term" value="C:ESCRT I complex"/>
    <property type="evidence" value="ECO:0007669"/>
    <property type="project" value="TreeGrafter"/>
</dbReference>
<comment type="subcellular location">
    <subcellularLocation>
        <location evidence="1">Late endosome membrane</location>
        <topology evidence="1">Peripheral membrane protein</topology>
    </subcellularLocation>
</comment>
<dbReference type="InterPro" id="IPR009851">
    <property type="entry name" value="Mod_r"/>
</dbReference>
<comment type="similarity">
    <text evidence="2">Belongs to the VPS37 family.</text>
</comment>
<keyword evidence="3 7" id="KW-0813">Transport</keyword>
<dbReference type="GO" id="GO:0006612">
    <property type="term" value="P:protein targeting to membrane"/>
    <property type="evidence" value="ECO:0007669"/>
    <property type="project" value="TreeGrafter"/>
</dbReference>
<dbReference type="GO" id="GO:0006623">
    <property type="term" value="P:protein targeting to vacuole"/>
    <property type="evidence" value="ECO:0007669"/>
    <property type="project" value="TreeGrafter"/>
</dbReference>
<evidence type="ECO:0000256" key="9">
    <source>
        <dbReference type="SAM" id="MobiDB-lite"/>
    </source>
</evidence>
<evidence type="ECO:0000256" key="2">
    <source>
        <dbReference type="ARBA" id="ARBA00007617"/>
    </source>
</evidence>
<feature type="compositionally biased region" description="Polar residues" evidence="9">
    <location>
        <begin position="181"/>
        <end position="193"/>
    </location>
</feature>
<dbReference type="AlphaFoldDB" id="A0AAD4MXJ7"/>
<evidence type="ECO:0000256" key="1">
    <source>
        <dbReference type="ARBA" id="ARBA00004633"/>
    </source>
</evidence>
<keyword evidence="4" id="KW-0967">Endosome</keyword>
<proteinExistence type="inferred from homology"/>
<feature type="region of interest" description="Disordered" evidence="9">
    <location>
        <begin position="181"/>
        <end position="220"/>
    </location>
</feature>
<gene>
    <name evidence="11" type="ORF">DdX_11171</name>
</gene>